<evidence type="ECO:0000256" key="3">
    <source>
        <dbReference type="ARBA" id="ARBA00023125"/>
    </source>
</evidence>
<keyword evidence="1" id="KW-0597">Phosphoprotein</keyword>
<dbReference type="AlphaFoldDB" id="A0A8R1DLG7"/>
<name>A0A8R1DLG7_CAEJA</name>
<dbReference type="EnsemblMetazoa" id="CJA05666.1">
    <property type="protein sequence ID" value="CJA05666.1"/>
    <property type="gene ID" value="WBGene00124870"/>
</dbReference>
<protein>
    <recommendedName>
        <fullName evidence="7">Protein capicua homolog-like C-terminal tri-helical domain-containing protein</fullName>
    </recommendedName>
</protein>
<keyword evidence="2" id="KW-0805">Transcription regulation</keyword>
<dbReference type="GO" id="GO:0000977">
    <property type="term" value="F:RNA polymerase II transcription regulatory region sequence-specific DNA binding"/>
    <property type="evidence" value="ECO:0007669"/>
    <property type="project" value="TreeGrafter"/>
</dbReference>
<dbReference type="EnsemblMetazoa" id="CJA05666.2">
    <property type="protein sequence ID" value="CJA05666.2"/>
    <property type="gene ID" value="WBGene00124870"/>
</dbReference>
<evidence type="ECO:0000256" key="5">
    <source>
        <dbReference type="ARBA" id="ARBA00023242"/>
    </source>
</evidence>
<keyword evidence="9" id="KW-1185">Reference proteome</keyword>
<dbReference type="PANTHER" id="PTHR13059">
    <property type="entry name" value="HMG-BOX TRANSCRIPTION FACTOR BBX"/>
    <property type="match status" value="1"/>
</dbReference>
<dbReference type="InterPro" id="IPR058606">
    <property type="entry name" value="HTH_Cic_C"/>
</dbReference>
<dbReference type="GO" id="GO:0005634">
    <property type="term" value="C:nucleus"/>
    <property type="evidence" value="ECO:0007669"/>
    <property type="project" value="TreeGrafter"/>
</dbReference>
<reference evidence="9" key="1">
    <citation type="submission" date="2010-08" db="EMBL/GenBank/DDBJ databases">
        <authorList>
            <consortium name="Caenorhabditis japonica Sequencing Consortium"/>
            <person name="Wilson R.K."/>
        </authorList>
    </citation>
    <scope>NUCLEOTIDE SEQUENCE [LARGE SCALE GENOMIC DNA]</scope>
    <source>
        <strain evidence="9">DF5081</strain>
    </source>
</reference>
<evidence type="ECO:0000256" key="1">
    <source>
        <dbReference type="ARBA" id="ARBA00022553"/>
    </source>
</evidence>
<reference evidence="8" key="2">
    <citation type="submission" date="2022-06" db="UniProtKB">
        <authorList>
            <consortium name="EnsemblMetazoa"/>
        </authorList>
    </citation>
    <scope>IDENTIFICATION</scope>
    <source>
        <strain evidence="8">DF5081</strain>
    </source>
</reference>
<dbReference type="Pfam" id="PF25981">
    <property type="entry name" value="HTH_Cic_C"/>
    <property type="match status" value="1"/>
</dbReference>
<evidence type="ECO:0000313" key="8">
    <source>
        <dbReference type="EnsemblMetazoa" id="CJA05666.1"/>
    </source>
</evidence>
<sequence>MTPKVLLPKSEQTTPLFGERSSNKRLLEERRRLVSHFLNDEGLFPNSQEINKFQEKHHEVFPTRSSLILKIREVRQRKMSNGNESLIDPNYKPTLDNIISAIYDKYPLQNELPTSTFSPSTELIDITV</sequence>
<accession>A0A8R1DLG7</accession>
<dbReference type="PANTHER" id="PTHR13059:SF13">
    <property type="entry name" value="PROTEIN CAPICUA HOMOLOG"/>
    <property type="match status" value="1"/>
</dbReference>
<dbReference type="GO" id="GO:0000981">
    <property type="term" value="F:DNA-binding transcription factor activity, RNA polymerase II-specific"/>
    <property type="evidence" value="ECO:0007669"/>
    <property type="project" value="TreeGrafter"/>
</dbReference>
<feature type="region of interest" description="Disordered" evidence="6">
    <location>
        <begin position="1"/>
        <end position="22"/>
    </location>
</feature>
<evidence type="ECO:0000256" key="6">
    <source>
        <dbReference type="SAM" id="MobiDB-lite"/>
    </source>
</evidence>
<keyword evidence="4" id="KW-0804">Transcription</keyword>
<dbReference type="EnsemblMetazoa" id="CJA05666.3">
    <property type="protein sequence ID" value="CJA05666.3"/>
    <property type="gene ID" value="WBGene00124870"/>
</dbReference>
<organism evidence="8 9">
    <name type="scientific">Caenorhabditis japonica</name>
    <dbReference type="NCBI Taxonomy" id="281687"/>
    <lineage>
        <taxon>Eukaryota</taxon>
        <taxon>Metazoa</taxon>
        <taxon>Ecdysozoa</taxon>
        <taxon>Nematoda</taxon>
        <taxon>Chromadorea</taxon>
        <taxon>Rhabditida</taxon>
        <taxon>Rhabditina</taxon>
        <taxon>Rhabditomorpha</taxon>
        <taxon>Rhabditoidea</taxon>
        <taxon>Rhabditidae</taxon>
        <taxon>Peloderinae</taxon>
        <taxon>Caenorhabditis</taxon>
    </lineage>
</organism>
<evidence type="ECO:0000256" key="2">
    <source>
        <dbReference type="ARBA" id="ARBA00023015"/>
    </source>
</evidence>
<keyword evidence="3" id="KW-0238">DNA-binding</keyword>
<evidence type="ECO:0000259" key="7">
    <source>
        <dbReference type="Pfam" id="PF25981"/>
    </source>
</evidence>
<evidence type="ECO:0000313" key="9">
    <source>
        <dbReference type="Proteomes" id="UP000005237"/>
    </source>
</evidence>
<evidence type="ECO:0000256" key="4">
    <source>
        <dbReference type="ARBA" id="ARBA00023163"/>
    </source>
</evidence>
<feature type="domain" description="Protein capicua homolog-like C-terminal tri-helical" evidence="7">
    <location>
        <begin position="25"/>
        <end position="79"/>
    </location>
</feature>
<dbReference type="InterPro" id="IPR052412">
    <property type="entry name" value="CC-Dev_Transcription_Reg"/>
</dbReference>
<proteinExistence type="predicted"/>
<keyword evidence="5" id="KW-0539">Nucleus</keyword>
<dbReference type="Proteomes" id="UP000005237">
    <property type="component" value="Unassembled WGS sequence"/>
</dbReference>